<dbReference type="InterPro" id="IPR029032">
    <property type="entry name" value="AhpD-like"/>
</dbReference>
<reference evidence="1 2" key="1">
    <citation type="submission" date="2018-08" db="EMBL/GenBank/DDBJ databases">
        <title>Genomic Encyclopedia of Type Strains, Phase IV (KMG-IV): sequencing the most valuable type-strain genomes for metagenomic binning, comparative biology and taxonomic classification.</title>
        <authorList>
            <person name="Goeker M."/>
        </authorList>
    </citation>
    <scope>NUCLEOTIDE SEQUENCE [LARGE SCALE GENOMIC DNA]</scope>
    <source>
        <strain evidence="1 2">DSM 25527</strain>
    </source>
</reference>
<dbReference type="Gene3D" id="1.20.1290.10">
    <property type="entry name" value="AhpD-like"/>
    <property type="match status" value="1"/>
</dbReference>
<dbReference type="PANTHER" id="PTHR34846:SF5">
    <property type="entry name" value="CARBOXYMUCONOLACTONE DECARBOXYLASE-LIKE DOMAIN-CONTAINING PROTEIN"/>
    <property type="match status" value="1"/>
</dbReference>
<keyword evidence="2" id="KW-1185">Reference proteome</keyword>
<protein>
    <recommendedName>
        <fullName evidence="3">Alkylhydroperoxidase family enzyme</fullName>
    </recommendedName>
</protein>
<organism evidence="1 2">
    <name type="scientific">Hephaestia caeni</name>
    <dbReference type="NCBI Taxonomy" id="645617"/>
    <lineage>
        <taxon>Bacteria</taxon>
        <taxon>Pseudomonadati</taxon>
        <taxon>Pseudomonadota</taxon>
        <taxon>Alphaproteobacteria</taxon>
        <taxon>Sphingomonadales</taxon>
        <taxon>Sphingomonadaceae</taxon>
        <taxon>Hephaestia</taxon>
    </lineage>
</organism>
<proteinExistence type="predicted"/>
<sequence>MLQIQNERDAAVSDRIARLAFEAFAPHVQDVLRARVERLGYLGEFFRCAGAQPDVLAPFMEMTEALKKALPDRLTETGALTVAKLFDNRYELHQHERLSKKLGFGEDWVAAVELLSPLDAPHLSEAERAVQRLVVAMVERSGRGVSTEREALIDAIGPEQTIAIMFLVGRYITHAMIVNALELAPPVPSIFEGVGA</sequence>
<dbReference type="SUPFAM" id="SSF69118">
    <property type="entry name" value="AhpD-like"/>
    <property type="match status" value="1"/>
</dbReference>
<dbReference type="EMBL" id="QXDC01000003">
    <property type="protein sequence ID" value="RIA44330.1"/>
    <property type="molecule type" value="Genomic_DNA"/>
</dbReference>
<evidence type="ECO:0000313" key="1">
    <source>
        <dbReference type="EMBL" id="RIA44330.1"/>
    </source>
</evidence>
<evidence type="ECO:0000313" key="2">
    <source>
        <dbReference type="Proteomes" id="UP000266568"/>
    </source>
</evidence>
<gene>
    <name evidence="1" type="ORF">DFR49_2571</name>
</gene>
<dbReference type="Proteomes" id="UP000266568">
    <property type="component" value="Unassembled WGS sequence"/>
</dbReference>
<dbReference type="AlphaFoldDB" id="A0A397P444"/>
<dbReference type="PANTHER" id="PTHR34846">
    <property type="entry name" value="4-CARBOXYMUCONOLACTONE DECARBOXYLASE FAMILY PROTEIN (AFU_ORTHOLOGUE AFUA_6G11590)"/>
    <property type="match status" value="1"/>
</dbReference>
<accession>A0A397P444</accession>
<name>A0A397P444_9SPHN</name>
<comment type="caution">
    <text evidence="1">The sequence shown here is derived from an EMBL/GenBank/DDBJ whole genome shotgun (WGS) entry which is preliminary data.</text>
</comment>
<evidence type="ECO:0008006" key="3">
    <source>
        <dbReference type="Google" id="ProtNLM"/>
    </source>
</evidence>